<dbReference type="SUPFAM" id="SSF46894">
    <property type="entry name" value="C-terminal effector domain of the bipartite response regulators"/>
    <property type="match status" value="1"/>
</dbReference>
<evidence type="ECO:0000256" key="6">
    <source>
        <dbReference type="PROSITE-ProRule" id="PRU01091"/>
    </source>
</evidence>
<sequence length="967" mass="107428">MILEFRVLGPLEVFAGTKVNIEGRRRQIVLVMLLLEPGRVVTTGRLVEALYGEEPPKTADAQVQICISQLRGWFGKYTDAEIIVTHSAGYLIRVPEDCLDLTRFRRHVTRGREVARSQDLEGAVSEFRAGLALWRGEALEGINSRRVQAAATRHNEERFVALQECIDLELRLQRHHELLGELKELVAVHPLREELHMQLALALYRADRQVEALEVLRNVQYTLVEEHGLSPGEELRQLEQAILSQDPALAAAPVAEPAKIVPHQLPAAPSNFVGRDEVIADVRDHLVNSQQLHRAAVVMVTGPGGVGKTALAVHAAHKAREAFPDGQLYAHLRDADGHPVPAEQVLERLLRSLGVAPSVLPSGIVELGTMYRSVMANRRVLVVLDDAASARQILPLVPAEPRCALLVTSRRSVIGLHGAHHVDLDVFDEATSLELLSQVIGQGRVMTQHAAARRLAEACGHLPLGLGIVAAKLSMRQHWQIDQMVRRLADERRRLDELILGDASVRATISISCQELDPPAARLVLLLGALDEVDFGGWIAGPLLDMDPYAATDILETLVEERLVDLVVRDDQQVRYRLHDLTRTYVRELLAREIPAQEQEEALHRLLRCWLHLASRAHRQAYGGDYTILHSDTEPWTLPEELVESLIADPIEWFQIELTNLVSSVHQAARLGLHELCWDLAVTSVTLFETRSYRQAWRETHEVAWGAVRRAGDKRGEAVVRYSLSGLELVEQRLAEAQQNLESARAWFEASGDVHGRGLVLRHLAFIERTKGQYTVAQEWYEQALEDLRSVGDPVGEAHVLRNIAQIHLESGRAEEAEPYLRESLAICVRTGSSRIEAQVRFRLGEALLTRGRLEAAEESFDAALHTATSMNDSIGEAFALLGIGRVRLAQGDLAGARPLLGDALMAACLGGSQQCEGQSLLALAELALARDEPEMATVRLERAEAIFTDSEAKVWRARVDELRSKF</sequence>
<evidence type="ECO:0000313" key="8">
    <source>
        <dbReference type="EMBL" id="MBB5080136.1"/>
    </source>
</evidence>
<dbReference type="Gene3D" id="1.25.40.10">
    <property type="entry name" value="Tetratricopeptide repeat domain"/>
    <property type="match status" value="2"/>
</dbReference>
<evidence type="ECO:0000256" key="5">
    <source>
        <dbReference type="PROSITE-ProRule" id="PRU00339"/>
    </source>
</evidence>
<keyword evidence="4" id="KW-0804">Transcription</keyword>
<dbReference type="PROSITE" id="PS50005">
    <property type="entry name" value="TPR"/>
    <property type="match status" value="1"/>
</dbReference>
<feature type="domain" description="OmpR/PhoB-type" evidence="7">
    <location>
        <begin position="1"/>
        <end position="94"/>
    </location>
</feature>
<evidence type="ECO:0000256" key="4">
    <source>
        <dbReference type="ARBA" id="ARBA00023163"/>
    </source>
</evidence>
<dbReference type="SMART" id="SM00028">
    <property type="entry name" value="TPR"/>
    <property type="match status" value="3"/>
</dbReference>
<dbReference type="AlphaFoldDB" id="A0A7W8A7M1"/>
<keyword evidence="9" id="KW-1185">Reference proteome</keyword>
<dbReference type="Gene3D" id="3.40.50.300">
    <property type="entry name" value="P-loop containing nucleotide triphosphate hydrolases"/>
    <property type="match status" value="1"/>
</dbReference>
<dbReference type="GO" id="GO:0003677">
    <property type="term" value="F:DNA binding"/>
    <property type="evidence" value="ECO:0007669"/>
    <property type="project" value="UniProtKB-UniRule"/>
</dbReference>
<dbReference type="SMART" id="SM01043">
    <property type="entry name" value="BTAD"/>
    <property type="match status" value="1"/>
</dbReference>
<dbReference type="InterPro" id="IPR027417">
    <property type="entry name" value="P-loop_NTPase"/>
</dbReference>
<dbReference type="Pfam" id="PF00486">
    <property type="entry name" value="Trans_reg_C"/>
    <property type="match status" value="1"/>
</dbReference>
<dbReference type="PROSITE" id="PS51755">
    <property type="entry name" value="OMPR_PHOB"/>
    <property type="match status" value="1"/>
</dbReference>
<keyword evidence="5" id="KW-0802">TPR repeat</keyword>
<dbReference type="InterPro" id="IPR002182">
    <property type="entry name" value="NB-ARC"/>
</dbReference>
<dbReference type="InterPro" id="IPR005158">
    <property type="entry name" value="BTAD"/>
</dbReference>
<name>A0A7W8A7M1_9ACTN</name>
<dbReference type="InterPro" id="IPR019734">
    <property type="entry name" value="TPR_rpt"/>
</dbReference>
<dbReference type="CDD" id="cd15831">
    <property type="entry name" value="BTAD"/>
    <property type="match status" value="1"/>
</dbReference>
<evidence type="ECO:0000256" key="1">
    <source>
        <dbReference type="ARBA" id="ARBA00005820"/>
    </source>
</evidence>
<dbReference type="SUPFAM" id="SSF52540">
    <property type="entry name" value="P-loop containing nucleoside triphosphate hydrolases"/>
    <property type="match status" value="1"/>
</dbReference>
<feature type="DNA-binding region" description="OmpR/PhoB-type" evidence="6">
    <location>
        <begin position="1"/>
        <end position="94"/>
    </location>
</feature>
<dbReference type="GO" id="GO:0006355">
    <property type="term" value="P:regulation of DNA-templated transcription"/>
    <property type="evidence" value="ECO:0007669"/>
    <property type="project" value="InterPro"/>
</dbReference>
<dbReference type="Pfam" id="PF13424">
    <property type="entry name" value="TPR_12"/>
    <property type="match status" value="1"/>
</dbReference>
<dbReference type="EMBL" id="JACHIN010000007">
    <property type="protein sequence ID" value="MBB5080136.1"/>
    <property type="molecule type" value="Genomic_DNA"/>
</dbReference>
<dbReference type="GO" id="GO:0000160">
    <property type="term" value="P:phosphorelay signal transduction system"/>
    <property type="evidence" value="ECO:0007669"/>
    <property type="project" value="InterPro"/>
</dbReference>
<evidence type="ECO:0000259" key="7">
    <source>
        <dbReference type="PROSITE" id="PS51755"/>
    </source>
</evidence>
<dbReference type="PRINTS" id="PR00364">
    <property type="entry name" value="DISEASERSIST"/>
</dbReference>
<comment type="caution">
    <text evidence="8">The sequence shown here is derived from an EMBL/GenBank/DDBJ whole genome shotgun (WGS) entry which is preliminary data.</text>
</comment>
<accession>A0A7W8A7M1</accession>
<evidence type="ECO:0000256" key="2">
    <source>
        <dbReference type="ARBA" id="ARBA00023015"/>
    </source>
</evidence>
<dbReference type="Pfam" id="PF03704">
    <property type="entry name" value="BTAD"/>
    <property type="match status" value="1"/>
</dbReference>
<dbReference type="Pfam" id="PF25872">
    <property type="entry name" value="HTH_77"/>
    <property type="match status" value="1"/>
</dbReference>
<organism evidence="8 9">
    <name type="scientific">Nonomuraea endophytica</name>
    <dbReference type="NCBI Taxonomy" id="714136"/>
    <lineage>
        <taxon>Bacteria</taxon>
        <taxon>Bacillati</taxon>
        <taxon>Actinomycetota</taxon>
        <taxon>Actinomycetes</taxon>
        <taxon>Streptosporangiales</taxon>
        <taxon>Streptosporangiaceae</taxon>
        <taxon>Nonomuraea</taxon>
    </lineage>
</organism>
<comment type="similarity">
    <text evidence="1">Belongs to the AfsR/DnrI/RedD regulatory family.</text>
</comment>
<keyword evidence="3 6" id="KW-0238">DNA-binding</keyword>
<dbReference type="InterPro" id="IPR036388">
    <property type="entry name" value="WH-like_DNA-bd_sf"/>
</dbReference>
<dbReference type="InterPro" id="IPR051677">
    <property type="entry name" value="AfsR-DnrI-RedD_regulator"/>
</dbReference>
<dbReference type="RefSeq" id="WP_184966282.1">
    <property type="nucleotide sequence ID" value="NZ_JACHIN010000007.1"/>
</dbReference>
<evidence type="ECO:0000313" key="9">
    <source>
        <dbReference type="Proteomes" id="UP000568380"/>
    </source>
</evidence>
<dbReference type="Proteomes" id="UP000568380">
    <property type="component" value="Unassembled WGS sequence"/>
</dbReference>
<keyword evidence="2" id="KW-0805">Transcription regulation</keyword>
<dbReference type="Gene3D" id="1.10.10.10">
    <property type="entry name" value="Winged helix-like DNA-binding domain superfamily/Winged helix DNA-binding domain"/>
    <property type="match status" value="1"/>
</dbReference>
<dbReference type="Pfam" id="PF00931">
    <property type="entry name" value="NB-ARC"/>
    <property type="match status" value="1"/>
</dbReference>
<reference evidence="8 9" key="1">
    <citation type="submission" date="2020-08" db="EMBL/GenBank/DDBJ databases">
        <title>Genomic Encyclopedia of Type Strains, Phase IV (KMG-IV): sequencing the most valuable type-strain genomes for metagenomic binning, comparative biology and taxonomic classification.</title>
        <authorList>
            <person name="Goeker M."/>
        </authorList>
    </citation>
    <scope>NUCLEOTIDE SEQUENCE [LARGE SCALE GENOMIC DNA]</scope>
    <source>
        <strain evidence="8 9">DSM 45385</strain>
    </source>
</reference>
<feature type="repeat" description="TPR" evidence="5">
    <location>
        <begin position="838"/>
        <end position="871"/>
    </location>
</feature>
<protein>
    <submittedName>
        <fullName evidence="8">DNA-binding SARP family transcriptional activator/tetratricopeptide (TPR) repeat protein</fullName>
    </submittedName>
</protein>
<dbReference type="InterPro" id="IPR016032">
    <property type="entry name" value="Sig_transdc_resp-reg_C-effctor"/>
</dbReference>
<proteinExistence type="inferred from homology"/>
<dbReference type="PANTHER" id="PTHR35807:SF1">
    <property type="entry name" value="TRANSCRIPTIONAL REGULATOR REDD"/>
    <property type="match status" value="1"/>
</dbReference>
<dbReference type="InterPro" id="IPR011990">
    <property type="entry name" value="TPR-like_helical_dom_sf"/>
</dbReference>
<gene>
    <name evidence="8" type="ORF">HNR40_005622</name>
</gene>
<dbReference type="InterPro" id="IPR058852">
    <property type="entry name" value="HTH_77"/>
</dbReference>
<evidence type="ECO:0000256" key="3">
    <source>
        <dbReference type="ARBA" id="ARBA00023125"/>
    </source>
</evidence>
<dbReference type="PANTHER" id="PTHR35807">
    <property type="entry name" value="TRANSCRIPTIONAL REGULATOR REDD-RELATED"/>
    <property type="match status" value="1"/>
</dbReference>
<dbReference type="GO" id="GO:0043531">
    <property type="term" value="F:ADP binding"/>
    <property type="evidence" value="ECO:0007669"/>
    <property type="project" value="InterPro"/>
</dbReference>
<dbReference type="SUPFAM" id="SSF48452">
    <property type="entry name" value="TPR-like"/>
    <property type="match status" value="3"/>
</dbReference>
<dbReference type="InterPro" id="IPR001867">
    <property type="entry name" value="OmpR/PhoB-type_DNA-bd"/>
</dbReference>